<accession>A0A8E2I4I2</accession>
<protein>
    <submittedName>
        <fullName evidence="1">Uncharacterized protein</fullName>
    </submittedName>
</protein>
<dbReference type="EMBL" id="MTLA01000297">
    <property type="protein sequence ID" value="OOP66551.1"/>
    <property type="molecule type" value="Genomic_DNA"/>
</dbReference>
<dbReference type="Proteomes" id="UP000189761">
    <property type="component" value="Unassembled WGS sequence"/>
</dbReference>
<organism evidence="1 2">
    <name type="scientific">Heyndrickxia oleronia</name>
    <dbReference type="NCBI Taxonomy" id="38875"/>
    <lineage>
        <taxon>Bacteria</taxon>
        <taxon>Bacillati</taxon>
        <taxon>Bacillota</taxon>
        <taxon>Bacilli</taxon>
        <taxon>Bacillales</taxon>
        <taxon>Bacillaceae</taxon>
        <taxon>Heyndrickxia</taxon>
    </lineage>
</organism>
<dbReference type="RefSeq" id="WP_071977059.1">
    <property type="nucleotide sequence ID" value="NZ_CP065424.1"/>
</dbReference>
<evidence type="ECO:0000313" key="1">
    <source>
        <dbReference type="EMBL" id="OOP66551.1"/>
    </source>
</evidence>
<keyword evidence="2" id="KW-1185">Reference proteome</keyword>
<proteinExistence type="predicted"/>
<sequence>MNHKEALMQLDIEELRDILKNLRISVFHDSVSSWIASKIADFYLDGNKLPILIPEIGEKTIQDLQLYAHTQKPLSEEQKHLLNRYGITVNGILPDDLCDQIRQWTRIQYVKTFPSKSDDVRHTLFLKFILVLSYFEKVQEIKLINRKNDRNIRRISEELCIDSTSLWKIINAMVQFDFIQRSKNLYTMNVSRYHEWKRRPIDQILKEFYQKISKDRVLSFLKKVSHYQMAPDEWVDMTVLTDTSFEFDQAKSLGLIQVYKEGQKTFVKLVPESWYITKTSFPPVWNTKAIFVSAAFELFYPFHYEPFILLDLLPFCSLKDSHYFLVFDIELDKIKKIPKGGKLFYSTLMAKSILVPDVVHYEIEKEISNLPTF</sequence>
<evidence type="ECO:0000313" key="2">
    <source>
        <dbReference type="Proteomes" id="UP000189761"/>
    </source>
</evidence>
<reference evidence="1 2" key="1">
    <citation type="submission" date="2017-01" db="EMBL/GenBank/DDBJ databases">
        <title>Draft genome sequence of Bacillus oleronius.</title>
        <authorList>
            <person name="Allam M."/>
        </authorList>
    </citation>
    <scope>NUCLEOTIDE SEQUENCE [LARGE SCALE GENOMIC DNA]</scope>
    <source>
        <strain evidence="1 2">DSM 9356</strain>
    </source>
</reference>
<gene>
    <name evidence="1" type="ORF">BWZ43_20365</name>
</gene>
<name>A0A8E2I4I2_9BACI</name>
<comment type="caution">
    <text evidence="1">The sequence shown here is derived from an EMBL/GenBank/DDBJ whole genome shotgun (WGS) entry which is preliminary data.</text>
</comment>
<dbReference type="AlphaFoldDB" id="A0A8E2I4I2"/>